<evidence type="ECO:0000313" key="2">
    <source>
        <dbReference type="Proteomes" id="UP000053424"/>
    </source>
</evidence>
<name>A0A0C2YAK1_HEBCY</name>
<sequence length="234" mass="25860">MSSPIFLALSSYDKTAVVEAIKNNPDWSTVDELGEAFLELANAKPYSADKIAEVIAGLENDPDIPLIKTTDFYEQPDQRPIEEILCEVIFDLIRRVFSDDIPAIEPTNPFLVSALISGACIRTGLCNSSAQSGMITTGLRFEGTEWWETFSGEKAQVWAIHAALHLLAGGTRVYHEEQIGYRQDEVLPALKAIAEQNVVTNLRGKELLQAAIAEAEAEFPSNLPLLDIWKILFP</sequence>
<gene>
    <name evidence="1" type="ORF">M413DRAFT_13016</name>
</gene>
<proteinExistence type="predicted"/>
<dbReference type="HOGENOM" id="CLU_080209_0_0_1"/>
<keyword evidence="2" id="KW-1185">Reference proteome</keyword>
<reference evidence="2" key="2">
    <citation type="submission" date="2015-01" db="EMBL/GenBank/DDBJ databases">
        <title>Evolutionary Origins and Diversification of the Mycorrhizal Mutualists.</title>
        <authorList>
            <consortium name="DOE Joint Genome Institute"/>
            <consortium name="Mycorrhizal Genomics Consortium"/>
            <person name="Kohler A."/>
            <person name="Kuo A."/>
            <person name="Nagy L.G."/>
            <person name="Floudas D."/>
            <person name="Copeland A."/>
            <person name="Barry K.W."/>
            <person name="Cichocki N."/>
            <person name="Veneault-Fourrey C."/>
            <person name="LaButti K."/>
            <person name="Lindquist E.A."/>
            <person name="Lipzen A."/>
            <person name="Lundell T."/>
            <person name="Morin E."/>
            <person name="Murat C."/>
            <person name="Riley R."/>
            <person name="Ohm R."/>
            <person name="Sun H."/>
            <person name="Tunlid A."/>
            <person name="Henrissat B."/>
            <person name="Grigoriev I.V."/>
            <person name="Hibbett D.S."/>
            <person name="Martin F."/>
        </authorList>
    </citation>
    <scope>NUCLEOTIDE SEQUENCE [LARGE SCALE GENOMIC DNA]</scope>
    <source>
        <strain evidence="2">h7</strain>
    </source>
</reference>
<accession>A0A0C2YAK1</accession>
<evidence type="ECO:0000313" key="1">
    <source>
        <dbReference type="EMBL" id="KIM38047.1"/>
    </source>
</evidence>
<reference evidence="1 2" key="1">
    <citation type="submission" date="2014-04" db="EMBL/GenBank/DDBJ databases">
        <authorList>
            <consortium name="DOE Joint Genome Institute"/>
            <person name="Kuo A."/>
            <person name="Gay G."/>
            <person name="Dore J."/>
            <person name="Kohler A."/>
            <person name="Nagy L.G."/>
            <person name="Floudas D."/>
            <person name="Copeland A."/>
            <person name="Barry K.W."/>
            <person name="Cichocki N."/>
            <person name="Veneault-Fourrey C."/>
            <person name="LaButti K."/>
            <person name="Lindquist E.A."/>
            <person name="Lipzen A."/>
            <person name="Lundell T."/>
            <person name="Morin E."/>
            <person name="Murat C."/>
            <person name="Sun H."/>
            <person name="Tunlid A."/>
            <person name="Henrissat B."/>
            <person name="Grigoriev I.V."/>
            <person name="Hibbett D.S."/>
            <person name="Martin F."/>
            <person name="Nordberg H.P."/>
            <person name="Cantor M.N."/>
            <person name="Hua S.X."/>
        </authorList>
    </citation>
    <scope>NUCLEOTIDE SEQUENCE [LARGE SCALE GENOMIC DNA]</scope>
    <source>
        <strain evidence="2">h7</strain>
    </source>
</reference>
<protein>
    <submittedName>
        <fullName evidence="1">Uncharacterized protein</fullName>
    </submittedName>
</protein>
<dbReference type="Proteomes" id="UP000053424">
    <property type="component" value="Unassembled WGS sequence"/>
</dbReference>
<dbReference type="AlphaFoldDB" id="A0A0C2YAK1"/>
<dbReference type="OrthoDB" id="2965384at2759"/>
<organism evidence="1 2">
    <name type="scientific">Hebeloma cylindrosporum</name>
    <dbReference type="NCBI Taxonomy" id="76867"/>
    <lineage>
        <taxon>Eukaryota</taxon>
        <taxon>Fungi</taxon>
        <taxon>Dikarya</taxon>
        <taxon>Basidiomycota</taxon>
        <taxon>Agaricomycotina</taxon>
        <taxon>Agaricomycetes</taxon>
        <taxon>Agaricomycetidae</taxon>
        <taxon>Agaricales</taxon>
        <taxon>Agaricineae</taxon>
        <taxon>Hymenogastraceae</taxon>
        <taxon>Hebeloma</taxon>
    </lineage>
</organism>
<dbReference type="EMBL" id="KN831793">
    <property type="protein sequence ID" value="KIM38047.1"/>
    <property type="molecule type" value="Genomic_DNA"/>
</dbReference>